<evidence type="ECO:0000313" key="3">
    <source>
        <dbReference type="Proteomes" id="UP000606786"/>
    </source>
</evidence>
<sequence length="362" mass="38273">MTPKETLQGKVAAAMVAASTPFSYTSVQQFDGNRSIICSSCSGSSSCGRNAVHHHHHLHPPHPHPHPQHLHAHQQQQQQQQRGCTRCQSFHRHHHRQRRRSSMFREDFTSLPNSYHSGGSEYGADNADNAACSDAGRNGSSNSNGNGRNVHITKAIVTFSSPVAAESMNAASSMSGSMLTISSVPTTLMLGATATPAGRHSLSAATTPLAVANSTSVSPANVKHCSFALTPLIPPPPPPRQLSFLTTAPFHVNSPRGVVSTAETATVATSLSATAHTHTTLCVPAATLSAPSLIEAAADNCTTTSHSPLTPLTPSSHTPAQESDKHATLEAHRSATSQFATLEDVDKIVVDETHNDEMRKLA</sequence>
<protein>
    <submittedName>
        <fullName evidence="2">(Mediterranean fruit fly) hypothetical protein</fullName>
    </submittedName>
</protein>
<feature type="compositionally biased region" description="Basic residues" evidence="1">
    <location>
        <begin position="51"/>
        <end position="72"/>
    </location>
</feature>
<reference evidence="2" key="1">
    <citation type="submission" date="2020-11" db="EMBL/GenBank/DDBJ databases">
        <authorList>
            <person name="Whitehead M."/>
        </authorList>
    </citation>
    <scope>NUCLEOTIDE SEQUENCE</scope>
    <source>
        <strain evidence="2">EGII</strain>
    </source>
</reference>
<dbReference type="Proteomes" id="UP000606786">
    <property type="component" value="Unassembled WGS sequence"/>
</dbReference>
<proteinExistence type="predicted"/>
<organism evidence="2 3">
    <name type="scientific">Ceratitis capitata</name>
    <name type="common">Mediterranean fruit fly</name>
    <name type="synonym">Tephritis capitata</name>
    <dbReference type="NCBI Taxonomy" id="7213"/>
    <lineage>
        <taxon>Eukaryota</taxon>
        <taxon>Metazoa</taxon>
        <taxon>Ecdysozoa</taxon>
        <taxon>Arthropoda</taxon>
        <taxon>Hexapoda</taxon>
        <taxon>Insecta</taxon>
        <taxon>Pterygota</taxon>
        <taxon>Neoptera</taxon>
        <taxon>Endopterygota</taxon>
        <taxon>Diptera</taxon>
        <taxon>Brachycera</taxon>
        <taxon>Muscomorpha</taxon>
        <taxon>Tephritoidea</taxon>
        <taxon>Tephritidae</taxon>
        <taxon>Ceratitis</taxon>
        <taxon>Ceratitis</taxon>
    </lineage>
</organism>
<keyword evidence="3" id="KW-1185">Reference proteome</keyword>
<evidence type="ECO:0000256" key="1">
    <source>
        <dbReference type="SAM" id="MobiDB-lite"/>
    </source>
</evidence>
<name>A0A811U8P3_CERCA</name>
<dbReference type="EMBL" id="CAJHJT010000001">
    <property type="protein sequence ID" value="CAD6993695.1"/>
    <property type="molecule type" value="Genomic_DNA"/>
</dbReference>
<accession>A0A811U8P3</accession>
<feature type="region of interest" description="Disordered" evidence="1">
    <location>
        <begin position="303"/>
        <end position="336"/>
    </location>
</feature>
<gene>
    <name evidence="2" type="ORF">CCAP1982_LOCUS2501</name>
</gene>
<evidence type="ECO:0000313" key="2">
    <source>
        <dbReference type="EMBL" id="CAD6993695.1"/>
    </source>
</evidence>
<dbReference type="AlphaFoldDB" id="A0A811U8P3"/>
<comment type="caution">
    <text evidence="2">The sequence shown here is derived from an EMBL/GenBank/DDBJ whole genome shotgun (WGS) entry which is preliminary data.</text>
</comment>
<feature type="region of interest" description="Disordered" evidence="1">
    <location>
        <begin position="49"/>
        <end position="112"/>
    </location>
</feature>
<feature type="compositionally biased region" description="Basic and acidic residues" evidence="1">
    <location>
        <begin position="322"/>
        <end position="333"/>
    </location>
</feature>
<feature type="compositionally biased region" description="Low complexity" evidence="1">
    <location>
        <begin position="303"/>
        <end position="319"/>
    </location>
</feature>
<feature type="compositionally biased region" description="Basic residues" evidence="1">
    <location>
        <begin position="89"/>
        <end position="102"/>
    </location>
</feature>